<sequence>MTGSYKQRGLLGVLSDIWCLCSYWKNDEYARGISVWKFNLEDLKNQVELVLLHLLRVGYFLLQLEHGHQMSVGPMEQWLKVANLFRGSGWPDGAVVFALATLPVIELRGAIPVGYWLQLNPVLLKTLPVLGLLHFPNIIFITYAVDYG</sequence>
<reference evidence="2" key="1">
    <citation type="journal article" date="2022" name="Mol. Ecol. Resour.">
        <title>The genomes of chicory, endive, great burdock and yacon provide insights into Asteraceae palaeo-polyploidization history and plant inulin production.</title>
        <authorList>
            <person name="Fan W."/>
            <person name="Wang S."/>
            <person name="Wang H."/>
            <person name="Wang A."/>
            <person name="Jiang F."/>
            <person name="Liu H."/>
            <person name="Zhao H."/>
            <person name="Xu D."/>
            <person name="Zhang Y."/>
        </authorList>
    </citation>
    <scope>NUCLEOTIDE SEQUENCE [LARGE SCALE GENOMIC DNA]</scope>
    <source>
        <strain evidence="2">cv. Yunnan</strain>
    </source>
</reference>
<evidence type="ECO:0000313" key="1">
    <source>
        <dbReference type="EMBL" id="KAI3818820.1"/>
    </source>
</evidence>
<dbReference type="EMBL" id="CM042021">
    <property type="protein sequence ID" value="KAI3818820.1"/>
    <property type="molecule type" value="Genomic_DNA"/>
</dbReference>
<proteinExistence type="predicted"/>
<gene>
    <name evidence="1" type="ORF">L1987_12641</name>
</gene>
<protein>
    <submittedName>
        <fullName evidence="1">Uncharacterized protein</fullName>
    </submittedName>
</protein>
<organism evidence="1 2">
    <name type="scientific">Smallanthus sonchifolius</name>
    <dbReference type="NCBI Taxonomy" id="185202"/>
    <lineage>
        <taxon>Eukaryota</taxon>
        <taxon>Viridiplantae</taxon>
        <taxon>Streptophyta</taxon>
        <taxon>Embryophyta</taxon>
        <taxon>Tracheophyta</taxon>
        <taxon>Spermatophyta</taxon>
        <taxon>Magnoliopsida</taxon>
        <taxon>eudicotyledons</taxon>
        <taxon>Gunneridae</taxon>
        <taxon>Pentapetalae</taxon>
        <taxon>asterids</taxon>
        <taxon>campanulids</taxon>
        <taxon>Asterales</taxon>
        <taxon>Asteraceae</taxon>
        <taxon>Asteroideae</taxon>
        <taxon>Heliantheae alliance</taxon>
        <taxon>Millerieae</taxon>
        <taxon>Smallanthus</taxon>
    </lineage>
</organism>
<reference evidence="1 2" key="2">
    <citation type="journal article" date="2022" name="Mol. Ecol. Resour.">
        <title>The genomes of chicory, endive, great burdock and yacon provide insights into Asteraceae paleo-polyploidization history and plant inulin production.</title>
        <authorList>
            <person name="Fan W."/>
            <person name="Wang S."/>
            <person name="Wang H."/>
            <person name="Wang A."/>
            <person name="Jiang F."/>
            <person name="Liu H."/>
            <person name="Zhao H."/>
            <person name="Xu D."/>
            <person name="Zhang Y."/>
        </authorList>
    </citation>
    <scope>NUCLEOTIDE SEQUENCE [LARGE SCALE GENOMIC DNA]</scope>
    <source>
        <strain evidence="2">cv. Yunnan</strain>
        <tissue evidence="1">Leaves</tissue>
    </source>
</reference>
<name>A0ACB9JEW5_9ASTR</name>
<keyword evidence="2" id="KW-1185">Reference proteome</keyword>
<accession>A0ACB9JEW5</accession>
<evidence type="ECO:0000313" key="2">
    <source>
        <dbReference type="Proteomes" id="UP001056120"/>
    </source>
</evidence>
<comment type="caution">
    <text evidence="1">The sequence shown here is derived from an EMBL/GenBank/DDBJ whole genome shotgun (WGS) entry which is preliminary data.</text>
</comment>
<dbReference type="Proteomes" id="UP001056120">
    <property type="component" value="Linkage Group LG04"/>
</dbReference>